<sequence length="105" mass="11236">MNVALLMIAAAAAAVFLVPKAMKEVSNTAAEHGGIVALSAAFLVGATAFLLLAIRRRIQSPTFQSLKQEKQNLYLEVLRDGERVKVSVSNIVVGDTVLSEVKDKL</sequence>
<dbReference type="Gene3D" id="2.70.150.10">
    <property type="entry name" value="Calcium-transporting ATPase, cytoplasmic transduction domain A"/>
    <property type="match status" value="1"/>
</dbReference>
<comment type="caution">
    <text evidence="2">The sequence shown here is derived from an EMBL/GenBank/DDBJ whole genome shotgun (WGS) entry which is preliminary data.</text>
</comment>
<reference evidence="2 3" key="1">
    <citation type="submission" date="2024-01" db="EMBL/GenBank/DDBJ databases">
        <title>Genome assemblies of Stephania.</title>
        <authorList>
            <person name="Yang L."/>
        </authorList>
    </citation>
    <scope>NUCLEOTIDE SEQUENCE [LARGE SCALE GENOMIC DNA]</scope>
    <source>
        <strain evidence="2">YNDBR</strain>
        <tissue evidence="2">Leaf</tissue>
    </source>
</reference>
<gene>
    <name evidence="2" type="ORF">Syun_024836</name>
</gene>
<protein>
    <submittedName>
        <fullName evidence="2">Uncharacterized protein</fullName>
    </submittedName>
</protein>
<accession>A0AAP0EQI1</accession>
<keyword evidence="3" id="KW-1185">Reference proteome</keyword>
<keyword evidence="1" id="KW-1133">Transmembrane helix</keyword>
<proteinExistence type="predicted"/>
<dbReference type="AlphaFoldDB" id="A0AAP0EQI1"/>
<keyword evidence="1" id="KW-0812">Transmembrane</keyword>
<feature type="transmembrane region" description="Helical" evidence="1">
    <location>
        <begin position="33"/>
        <end position="54"/>
    </location>
</feature>
<dbReference type="EMBL" id="JBBNAF010000011">
    <property type="protein sequence ID" value="KAK9097791.1"/>
    <property type="molecule type" value="Genomic_DNA"/>
</dbReference>
<name>A0AAP0EQI1_9MAGN</name>
<dbReference type="Proteomes" id="UP001420932">
    <property type="component" value="Unassembled WGS sequence"/>
</dbReference>
<keyword evidence="1" id="KW-0472">Membrane</keyword>
<evidence type="ECO:0000256" key="1">
    <source>
        <dbReference type="SAM" id="Phobius"/>
    </source>
</evidence>
<organism evidence="2 3">
    <name type="scientific">Stephania yunnanensis</name>
    <dbReference type="NCBI Taxonomy" id="152371"/>
    <lineage>
        <taxon>Eukaryota</taxon>
        <taxon>Viridiplantae</taxon>
        <taxon>Streptophyta</taxon>
        <taxon>Embryophyta</taxon>
        <taxon>Tracheophyta</taxon>
        <taxon>Spermatophyta</taxon>
        <taxon>Magnoliopsida</taxon>
        <taxon>Ranunculales</taxon>
        <taxon>Menispermaceae</taxon>
        <taxon>Menispermoideae</taxon>
        <taxon>Cissampelideae</taxon>
        <taxon>Stephania</taxon>
    </lineage>
</organism>
<evidence type="ECO:0000313" key="2">
    <source>
        <dbReference type="EMBL" id="KAK9097791.1"/>
    </source>
</evidence>
<evidence type="ECO:0000313" key="3">
    <source>
        <dbReference type="Proteomes" id="UP001420932"/>
    </source>
</evidence>